<dbReference type="AlphaFoldDB" id="A0A4C1Y843"/>
<dbReference type="EMBL" id="BGZK01001132">
    <property type="protein sequence ID" value="GBP72078.1"/>
    <property type="molecule type" value="Genomic_DNA"/>
</dbReference>
<gene>
    <name evidence="2" type="ORF">EVAR_49643_1</name>
</gene>
<proteinExistence type="predicted"/>
<feature type="region of interest" description="Disordered" evidence="1">
    <location>
        <begin position="1"/>
        <end position="28"/>
    </location>
</feature>
<evidence type="ECO:0000313" key="3">
    <source>
        <dbReference type="Proteomes" id="UP000299102"/>
    </source>
</evidence>
<sequence length="93" mass="10594">MRRGRFGRDDEIEVVPEKTPRTPPHLLLSEPMSLAGDITITTRVRPAVCYNRRVFSSRRRPRADGPRTFSFSVARRSRDSVAGRAISSVEVWP</sequence>
<evidence type="ECO:0000256" key="1">
    <source>
        <dbReference type="SAM" id="MobiDB-lite"/>
    </source>
</evidence>
<keyword evidence="3" id="KW-1185">Reference proteome</keyword>
<evidence type="ECO:0000313" key="2">
    <source>
        <dbReference type="EMBL" id="GBP72078.1"/>
    </source>
</evidence>
<name>A0A4C1Y843_EUMVA</name>
<organism evidence="2 3">
    <name type="scientific">Eumeta variegata</name>
    <name type="common">Bagworm moth</name>
    <name type="synonym">Eumeta japonica</name>
    <dbReference type="NCBI Taxonomy" id="151549"/>
    <lineage>
        <taxon>Eukaryota</taxon>
        <taxon>Metazoa</taxon>
        <taxon>Ecdysozoa</taxon>
        <taxon>Arthropoda</taxon>
        <taxon>Hexapoda</taxon>
        <taxon>Insecta</taxon>
        <taxon>Pterygota</taxon>
        <taxon>Neoptera</taxon>
        <taxon>Endopterygota</taxon>
        <taxon>Lepidoptera</taxon>
        <taxon>Glossata</taxon>
        <taxon>Ditrysia</taxon>
        <taxon>Tineoidea</taxon>
        <taxon>Psychidae</taxon>
        <taxon>Oiketicinae</taxon>
        <taxon>Eumeta</taxon>
    </lineage>
</organism>
<comment type="caution">
    <text evidence="2">The sequence shown here is derived from an EMBL/GenBank/DDBJ whole genome shotgun (WGS) entry which is preliminary data.</text>
</comment>
<reference evidence="2 3" key="1">
    <citation type="journal article" date="2019" name="Commun. Biol.">
        <title>The bagworm genome reveals a unique fibroin gene that provides high tensile strength.</title>
        <authorList>
            <person name="Kono N."/>
            <person name="Nakamura H."/>
            <person name="Ohtoshi R."/>
            <person name="Tomita M."/>
            <person name="Numata K."/>
            <person name="Arakawa K."/>
        </authorList>
    </citation>
    <scope>NUCLEOTIDE SEQUENCE [LARGE SCALE GENOMIC DNA]</scope>
</reference>
<protein>
    <submittedName>
        <fullName evidence="2">Uncharacterized protein</fullName>
    </submittedName>
</protein>
<accession>A0A4C1Y843</accession>
<dbReference type="Proteomes" id="UP000299102">
    <property type="component" value="Unassembled WGS sequence"/>
</dbReference>